<feature type="region of interest" description="Disordered" evidence="1">
    <location>
        <begin position="150"/>
        <end position="176"/>
    </location>
</feature>
<evidence type="ECO:0000313" key="4">
    <source>
        <dbReference type="Proteomes" id="UP001141259"/>
    </source>
</evidence>
<organism evidence="3 4">
    <name type="scientific">Umezawaea endophytica</name>
    <dbReference type="NCBI Taxonomy" id="1654476"/>
    <lineage>
        <taxon>Bacteria</taxon>
        <taxon>Bacillati</taxon>
        <taxon>Actinomycetota</taxon>
        <taxon>Actinomycetes</taxon>
        <taxon>Pseudonocardiales</taxon>
        <taxon>Pseudonocardiaceae</taxon>
        <taxon>Umezawaea</taxon>
    </lineage>
</organism>
<name>A0A9X2VX71_9PSEU</name>
<evidence type="ECO:0000313" key="3">
    <source>
        <dbReference type="EMBL" id="MCS7483789.1"/>
    </source>
</evidence>
<dbReference type="Proteomes" id="UP001141259">
    <property type="component" value="Unassembled WGS sequence"/>
</dbReference>
<dbReference type="AlphaFoldDB" id="A0A9X2VX71"/>
<keyword evidence="2" id="KW-0472">Membrane</keyword>
<comment type="caution">
    <text evidence="3">The sequence shown here is derived from an EMBL/GenBank/DDBJ whole genome shotgun (WGS) entry which is preliminary data.</text>
</comment>
<feature type="compositionally biased region" description="Low complexity" evidence="1">
    <location>
        <begin position="79"/>
        <end position="89"/>
    </location>
</feature>
<accession>A0A9X2VX71</accession>
<evidence type="ECO:0000256" key="2">
    <source>
        <dbReference type="SAM" id="Phobius"/>
    </source>
</evidence>
<proteinExistence type="predicted"/>
<dbReference type="RefSeq" id="WP_259629242.1">
    <property type="nucleotide sequence ID" value="NZ_JANYMP010000037.1"/>
</dbReference>
<reference evidence="3" key="1">
    <citation type="submission" date="2022-08" db="EMBL/GenBank/DDBJ databases">
        <authorList>
            <person name="Tistechok S."/>
            <person name="Samborskyy M."/>
            <person name="Roman I."/>
        </authorList>
    </citation>
    <scope>NUCLEOTIDE SEQUENCE</scope>
    <source>
        <strain evidence="3">DSM 103496</strain>
    </source>
</reference>
<feature type="region of interest" description="Disordered" evidence="1">
    <location>
        <begin position="59"/>
        <end position="89"/>
    </location>
</feature>
<keyword evidence="2" id="KW-0812">Transmembrane</keyword>
<keyword evidence="4" id="KW-1185">Reference proteome</keyword>
<protein>
    <submittedName>
        <fullName evidence="3">Uncharacterized protein</fullName>
    </submittedName>
</protein>
<keyword evidence="2" id="KW-1133">Transmembrane helix</keyword>
<dbReference type="EMBL" id="JANYMP010000037">
    <property type="protein sequence ID" value="MCS7483789.1"/>
    <property type="molecule type" value="Genomic_DNA"/>
</dbReference>
<feature type="transmembrane region" description="Helical" evidence="2">
    <location>
        <begin position="32"/>
        <end position="55"/>
    </location>
</feature>
<gene>
    <name evidence="3" type="ORF">NZH93_43715</name>
</gene>
<sequence length="221" mass="23783">MGTEAGNDDGSKDNSMWGNFRTAIQSGTIGRIIIKGGVPLAFLFACLCVVAIVAIKHPQNTDEPPDRRKTDPPTGSIMSATSTPATPAPAVAICPDGDPRAVGSAPEEVSQDDYLYTATIHCPPNDGQNYHLVIEFPKSENPGYKESVFTPQLKDSDSVPDGGPYEHPGQAKDKGSTRHLYVISCTPRDWENWTTGMEPGNTTTKKWPGALVSNTVRVTRK</sequence>
<evidence type="ECO:0000256" key="1">
    <source>
        <dbReference type="SAM" id="MobiDB-lite"/>
    </source>
</evidence>